<dbReference type="AlphaFoldDB" id="A5I3E9"/>
<dbReference type="InterPro" id="IPR027417">
    <property type="entry name" value="P-loop_NTPase"/>
</dbReference>
<dbReference type="KEGG" id="cbo:CBO2025"/>
<accession>A5I3E9</accession>
<dbReference type="Proteomes" id="UP000001986">
    <property type="component" value="Chromosome"/>
</dbReference>
<evidence type="ECO:0008006" key="3">
    <source>
        <dbReference type="Google" id="ProtNLM"/>
    </source>
</evidence>
<sequence length="83" mass="9345">MDKKINRNSTYLSWKKTTIVIIYLGVGEDHEGAANWASNSPDILNVAVTRVKNRVIIVGNKKLLGDKEYFKEAVKELSRGLIL</sequence>
<dbReference type="PATRIC" id="fig|413999.7.peg.1997"/>
<proteinExistence type="predicted"/>
<dbReference type="HOGENOM" id="CLU_189006_0_0_9"/>
<gene>
    <name evidence="1" type="ordered locus">CBO2025</name>
</gene>
<evidence type="ECO:0000313" key="2">
    <source>
        <dbReference type="Proteomes" id="UP000001986"/>
    </source>
</evidence>
<dbReference type="EMBL" id="AM412317">
    <property type="protein sequence ID" value="CAL83567.1"/>
    <property type="molecule type" value="Genomic_DNA"/>
</dbReference>
<organism evidence="1 2">
    <name type="scientific">Clostridium botulinum (strain Hall / ATCC 3502 / NCTC 13319 / Type A)</name>
    <dbReference type="NCBI Taxonomy" id="441771"/>
    <lineage>
        <taxon>Bacteria</taxon>
        <taxon>Bacillati</taxon>
        <taxon>Bacillota</taxon>
        <taxon>Clostridia</taxon>
        <taxon>Eubacteriales</taxon>
        <taxon>Clostridiaceae</taxon>
        <taxon>Clostridium</taxon>
    </lineage>
</organism>
<reference evidence="1 2" key="1">
    <citation type="journal article" date="2007" name="Genome Res.">
        <title>Genome sequence of a proteolytic (Group I) Clostridium botulinum strain Hall A and comparative analysis of the clostridial genomes.</title>
        <authorList>
            <person name="Sebaihia M."/>
            <person name="Peck M.W."/>
            <person name="Minton N.P."/>
            <person name="Thomson N.R."/>
            <person name="Holden M.T.G."/>
            <person name="Mitchell W.J."/>
            <person name="Carter A.T."/>
            <person name="Bentley S.D."/>
            <person name="Mason D.R."/>
            <person name="Crossman L."/>
            <person name="Paul C.J."/>
            <person name="Ivens A."/>
            <person name="Wells-Bennik M.H.J."/>
            <person name="Davis I.J."/>
            <person name="Cerdeno-Tarraga A.M."/>
            <person name="Churcher C."/>
            <person name="Quail M.A."/>
            <person name="Chillingworth T."/>
            <person name="Feltwell T."/>
            <person name="Fraser A."/>
            <person name="Goodhead I."/>
            <person name="Hance Z."/>
            <person name="Jagels K."/>
            <person name="Larke N."/>
            <person name="Maddison M."/>
            <person name="Moule S."/>
            <person name="Mungall K."/>
            <person name="Norbertczak H."/>
            <person name="Rabbinowitsch E."/>
            <person name="Sanders M."/>
            <person name="Simmonds M."/>
            <person name="White B."/>
            <person name="Whithead S."/>
            <person name="Parkhill J."/>
        </authorList>
    </citation>
    <scope>NUCLEOTIDE SEQUENCE [LARGE SCALE GENOMIC DNA]</scope>
    <source>
        <strain evidence="2">Hall / ATCC 3502 / NCTC 13319 / Type A [Sanger]</strain>
    </source>
</reference>
<dbReference type="RefSeq" id="WP_012047709.1">
    <property type="nucleotide sequence ID" value="NC_009698.1"/>
</dbReference>
<dbReference type="GeneID" id="71415224"/>
<evidence type="ECO:0000313" key="1">
    <source>
        <dbReference type="EMBL" id="CAL83567.1"/>
    </source>
</evidence>
<name>A5I3E9_CLOBH</name>
<keyword evidence="2" id="KW-1185">Reference proteome</keyword>
<dbReference type="Gene3D" id="3.40.50.300">
    <property type="entry name" value="P-loop containing nucleotide triphosphate hydrolases"/>
    <property type="match status" value="1"/>
</dbReference>
<protein>
    <recommendedName>
        <fullName evidence="3">DNA2/NAM7 helicase-like C-terminal domain-containing protein</fullName>
    </recommendedName>
</protein>